<name>A0AAD1FJS4_STRIT</name>
<dbReference type="RefSeq" id="WP_096363016.1">
    <property type="nucleotide sequence ID" value="NZ_AP014880.1"/>
</dbReference>
<dbReference type="EMBL" id="AP014880">
    <property type="protein sequence ID" value="BAW17354.1"/>
    <property type="molecule type" value="Genomic_DNA"/>
</dbReference>
<dbReference type="Proteomes" id="UP000217792">
    <property type="component" value="Chromosome"/>
</dbReference>
<proteinExistence type="predicted"/>
<protein>
    <recommendedName>
        <fullName evidence="3">Lipoprotein</fullName>
    </recommendedName>
</protein>
<sequence>MKTREWIVKLLLLVIPILFIGGCKMFENKPTLTKEQQRNVVRWIARGYNINKVHFLRFEKNNFTGSYSLLFRVNNKNNTNIVEVENLKEFDCSTGEIGLDPIEKFLDLEKRLATDKNAAVDISRIEIVYLGGNNGKNKQ</sequence>
<reference evidence="1 2" key="1">
    <citation type="journal article" date="2017" name="Infect. Immun.">
        <title>Characterization of the Pathogenicity of Streptococcus intermedius TYG1620 Isolated from a Human Brain Abscess Based on the Complete Genome Sequence with Transcriptome Analysis and Transposon Mutagenesis in a Murine Subcutaneous Abscess Model.</title>
        <authorList>
            <person name="Hasegawa N."/>
            <person name="Sekizuka T."/>
            <person name="Sugi Y."/>
            <person name="Kawakami N."/>
            <person name="Ogasawara Y."/>
            <person name="Kato K."/>
            <person name="Yamashita A."/>
            <person name="Takeuchi F."/>
            <person name="Kuroda M."/>
        </authorList>
    </citation>
    <scope>NUCLEOTIDE SEQUENCE [LARGE SCALE GENOMIC DNA]</scope>
    <source>
        <strain evidence="1 2">TYG1620</strain>
    </source>
</reference>
<evidence type="ECO:0008006" key="3">
    <source>
        <dbReference type="Google" id="ProtNLM"/>
    </source>
</evidence>
<dbReference type="PROSITE" id="PS51257">
    <property type="entry name" value="PROKAR_LIPOPROTEIN"/>
    <property type="match status" value="1"/>
</dbReference>
<evidence type="ECO:0000313" key="1">
    <source>
        <dbReference type="EMBL" id="BAW17354.1"/>
    </source>
</evidence>
<evidence type="ECO:0000313" key="2">
    <source>
        <dbReference type="Proteomes" id="UP000217792"/>
    </source>
</evidence>
<dbReference type="AlphaFoldDB" id="A0AAD1FJS4"/>
<organism evidence="1 2">
    <name type="scientific">Streptococcus intermedius</name>
    <dbReference type="NCBI Taxonomy" id="1338"/>
    <lineage>
        <taxon>Bacteria</taxon>
        <taxon>Bacillati</taxon>
        <taxon>Bacillota</taxon>
        <taxon>Bacilli</taxon>
        <taxon>Lactobacillales</taxon>
        <taxon>Streptococcaceae</taxon>
        <taxon>Streptococcus</taxon>
        <taxon>Streptococcus anginosus group</taxon>
    </lineage>
</organism>
<accession>A0AAD1FJS4</accession>
<gene>
    <name evidence="1" type="ORF">SITYG_13750</name>
</gene>